<accession>A0ABS4JH07</accession>
<proteinExistence type="predicted"/>
<gene>
    <name evidence="1" type="ORF">J2Z69_002049</name>
</gene>
<sequence length="45" mass="5364">MAIDRFILTKLARCDEESLRENLLSLFLIRIEKAWYEEEAHRIAG</sequence>
<organism evidence="1 2">
    <name type="scientific">Paenibacillus shirakamiensis</name>
    <dbReference type="NCBI Taxonomy" id="1265935"/>
    <lineage>
        <taxon>Bacteria</taxon>
        <taxon>Bacillati</taxon>
        <taxon>Bacillota</taxon>
        <taxon>Bacilli</taxon>
        <taxon>Bacillales</taxon>
        <taxon>Paenibacillaceae</taxon>
        <taxon>Paenibacillus</taxon>
    </lineage>
</organism>
<name>A0ABS4JH07_9BACL</name>
<evidence type="ECO:0000313" key="1">
    <source>
        <dbReference type="EMBL" id="MBP2001006.1"/>
    </source>
</evidence>
<dbReference type="EMBL" id="JAGGLD010000003">
    <property type="protein sequence ID" value="MBP2001006.1"/>
    <property type="molecule type" value="Genomic_DNA"/>
</dbReference>
<protein>
    <submittedName>
        <fullName evidence="1">Uncharacterized protein</fullName>
    </submittedName>
</protein>
<evidence type="ECO:0000313" key="2">
    <source>
        <dbReference type="Proteomes" id="UP001519288"/>
    </source>
</evidence>
<reference evidence="1 2" key="1">
    <citation type="submission" date="2021-03" db="EMBL/GenBank/DDBJ databases">
        <title>Genomic Encyclopedia of Type Strains, Phase IV (KMG-IV): sequencing the most valuable type-strain genomes for metagenomic binning, comparative biology and taxonomic classification.</title>
        <authorList>
            <person name="Goeker M."/>
        </authorList>
    </citation>
    <scope>NUCLEOTIDE SEQUENCE [LARGE SCALE GENOMIC DNA]</scope>
    <source>
        <strain evidence="1 2">DSM 26806</strain>
    </source>
</reference>
<keyword evidence="2" id="KW-1185">Reference proteome</keyword>
<dbReference type="Proteomes" id="UP001519288">
    <property type="component" value="Unassembled WGS sequence"/>
</dbReference>
<comment type="caution">
    <text evidence="1">The sequence shown here is derived from an EMBL/GenBank/DDBJ whole genome shotgun (WGS) entry which is preliminary data.</text>
</comment>